<reference evidence="2" key="1">
    <citation type="submission" date="2020-01" db="EMBL/GenBank/DDBJ databases">
        <authorList>
            <consortium name="DOE Joint Genome Institute"/>
            <person name="Haridas S."/>
            <person name="Albert R."/>
            <person name="Binder M."/>
            <person name="Bloem J."/>
            <person name="Labutti K."/>
            <person name="Salamov A."/>
            <person name="Andreopoulos B."/>
            <person name="Baker S.E."/>
            <person name="Barry K."/>
            <person name="Bills G."/>
            <person name="Bluhm B.H."/>
            <person name="Cannon C."/>
            <person name="Castanera R."/>
            <person name="Culley D.E."/>
            <person name="Daum C."/>
            <person name="Ezra D."/>
            <person name="Gonzalez J.B."/>
            <person name="Henrissat B."/>
            <person name="Kuo A."/>
            <person name="Liang C."/>
            <person name="Lipzen A."/>
            <person name="Lutzoni F."/>
            <person name="Magnuson J."/>
            <person name="Mondo S."/>
            <person name="Nolan M."/>
            <person name="Ohm R."/>
            <person name="Pangilinan J."/>
            <person name="Park H.-J."/>
            <person name="Ramirez L."/>
            <person name="Alfaro M."/>
            <person name="Sun H."/>
            <person name="Tritt A."/>
            <person name="Yoshinaga Y."/>
            <person name="Zwiers L.-H."/>
            <person name="Turgeon B.G."/>
            <person name="Goodwin S.B."/>
            <person name="Spatafora J.W."/>
            <person name="Crous P.W."/>
            <person name="Grigoriev I.V."/>
        </authorList>
    </citation>
    <scope>NUCLEOTIDE SEQUENCE</scope>
    <source>
        <strain evidence="2">CBS 394.84</strain>
    </source>
</reference>
<accession>A0A9P4LEB9</accession>
<feature type="signal peptide" evidence="1">
    <location>
        <begin position="1"/>
        <end position="20"/>
    </location>
</feature>
<sequence>MRFTTLSLATILALTSSASAAPQASQKQLQDWQVTAVGVFTPSGRPGSYPWATIRANVTDPNEINLGPAKSDGSNVIVPGGSQGINCEAKWFTKGESPLGRTWPCDAVSNGYWTLTVLAGSQGFSPTDFKLRFTHVADVLYQGAEYTGSFKAVGSFKVGDNLSGTCGGSGVCVWGLAAGKNPVLIKPTKQ</sequence>
<gene>
    <name evidence="2" type="ORF">K460DRAFT_299039</name>
</gene>
<dbReference type="AlphaFoldDB" id="A0A9P4LEB9"/>
<keyword evidence="1" id="KW-0732">Signal</keyword>
<protein>
    <submittedName>
        <fullName evidence="2">Cell death in tomato 1</fullName>
    </submittedName>
</protein>
<dbReference type="OrthoDB" id="5226619at2759"/>
<name>A0A9P4LEB9_9PLEO</name>
<organism evidence="2 3">
    <name type="scientific">Cucurbitaria berberidis CBS 394.84</name>
    <dbReference type="NCBI Taxonomy" id="1168544"/>
    <lineage>
        <taxon>Eukaryota</taxon>
        <taxon>Fungi</taxon>
        <taxon>Dikarya</taxon>
        <taxon>Ascomycota</taxon>
        <taxon>Pezizomycotina</taxon>
        <taxon>Dothideomycetes</taxon>
        <taxon>Pleosporomycetidae</taxon>
        <taxon>Pleosporales</taxon>
        <taxon>Pleosporineae</taxon>
        <taxon>Cucurbitariaceae</taxon>
        <taxon>Cucurbitaria</taxon>
    </lineage>
</organism>
<dbReference type="RefSeq" id="XP_040794286.1">
    <property type="nucleotide sequence ID" value="XM_040929785.1"/>
</dbReference>
<comment type="caution">
    <text evidence="2">The sequence shown here is derived from an EMBL/GenBank/DDBJ whole genome shotgun (WGS) entry which is preliminary data.</text>
</comment>
<keyword evidence="3" id="KW-1185">Reference proteome</keyword>
<feature type="chain" id="PRO_5040311876" evidence="1">
    <location>
        <begin position="21"/>
        <end position="190"/>
    </location>
</feature>
<dbReference type="GeneID" id="63847037"/>
<dbReference type="EMBL" id="ML976614">
    <property type="protein sequence ID" value="KAF1851723.1"/>
    <property type="molecule type" value="Genomic_DNA"/>
</dbReference>
<dbReference type="Proteomes" id="UP000800039">
    <property type="component" value="Unassembled WGS sequence"/>
</dbReference>
<evidence type="ECO:0000313" key="2">
    <source>
        <dbReference type="EMBL" id="KAF1851723.1"/>
    </source>
</evidence>
<proteinExistence type="predicted"/>
<evidence type="ECO:0000313" key="3">
    <source>
        <dbReference type="Proteomes" id="UP000800039"/>
    </source>
</evidence>
<evidence type="ECO:0000256" key="1">
    <source>
        <dbReference type="SAM" id="SignalP"/>
    </source>
</evidence>